<dbReference type="EMBL" id="LR031875">
    <property type="protein sequence ID" value="VDD34855.1"/>
    <property type="molecule type" value="Genomic_DNA"/>
</dbReference>
<feature type="region of interest" description="Disordered" evidence="1">
    <location>
        <begin position="52"/>
        <end position="118"/>
    </location>
</feature>
<feature type="region of interest" description="Disordered" evidence="1">
    <location>
        <begin position="153"/>
        <end position="191"/>
    </location>
</feature>
<name>A0A3P6EMA7_BRAOL</name>
<gene>
    <name evidence="2" type="ORF">BOLC9T60178H</name>
</gene>
<evidence type="ECO:0000256" key="1">
    <source>
        <dbReference type="SAM" id="MobiDB-lite"/>
    </source>
</evidence>
<feature type="compositionally biased region" description="Polar residues" evidence="1">
    <location>
        <begin position="180"/>
        <end position="191"/>
    </location>
</feature>
<dbReference type="PANTHER" id="PTHR33738:SF20">
    <property type="entry name" value="GENOME ASSEMBLY, CHROMOSOME: A10"/>
    <property type="match status" value="1"/>
</dbReference>
<protein>
    <submittedName>
        <fullName evidence="2">Uncharacterized protein</fullName>
    </submittedName>
</protein>
<proteinExistence type="predicted"/>
<sequence length="191" mass="20665">MRTTHGFVTPLCLSQKSCNLSNITDSYIHVYVLIQYRELLGLAEKVERMEGIKKSGSSSSSPSLTCQLFGSRDNPPSSSSSSSSGIFGSIFAPPSKVMGQETVTGGWNDKSSKAGGDVEKNRLEFGSVYQQEQQERVQPCHLSSSIYYGGPDVYFQPQSQNSSANSAAQKKKEGGEDDSGSASRGNWWQGI</sequence>
<dbReference type="AlphaFoldDB" id="A0A3P6EMA7"/>
<organism evidence="2">
    <name type="scientific">Brassica oleracea</name>
    <name type="common">Wild cabbage</name>
    <dbReference type="NCBI Taxonomy" id="3712"/>
    <lineage>
        <taxon>Eukaryota</taxon>
        <taxon>Viridiplantae</taxon>
        <taxon>Streptophyta</taxon>
        <taxon>Embryophyta</taxon>
        <taxon>Tracheophyta</taxon>
        <taxon>Spermatophyta</taxon>
        <taxon>Magnoliopsida</taxon>
        <taxon>eudicotyledons</taxon>
        <taxon>Gunneridae</taxon>
        <taxon>Pentapetalae</taxon>
        <taxon>rosids</taxon>
        <taxon>malvids</taxon>
        <taxon>Brassicales</taxon>
        <taxon>Brassicaceae</taxon>
        <taxon>Brassiceae</taxon>
        <taxon>Brassica</taxon>
    </lineage>
</organism>
<reference evidence="2" key="1">
    <citation type="submission" date="2018-11" db="EMBL/GenBank/DDBJ databases">
        <authorList>
            <consortium name="Genoscope - CEA"/>
            <person name="William W."/>
        </authorList>
    </citation>
    <scope>NUCLEOTIDE SEQUENCE</scope>
</reference>
<dbReference type="PANTHER" id="PTHR33738">
    <property type="entry name" value="EMB|CAB82975.1"/>
    <property type="match status" value="1"/>
</dbReference>
<evidence type="ECO:0000313" key="2">
    <source>
        <dbReference type="EMBL" id="VDD34855.1"/>
    </source>
</evidence>
<feature type="compositionally biased region" description="Low complexity" evidence="1">
    <location>
        <begin position="77"/>
        <end position="91"/>
    </location>
</feature>
<feature type="compositionally biased region" description="Low complexity" evidence="1">
    <location>
        <begin position="158"/>
        <end position="168"/>
    </location>
</feature>
<accession>A0A3P6EMA7</accession>